<organism evidence="2 3">
    <name type="scientific">Lamprobacter modestohalophilus</name>
    <dbReference type="NCBI Taxonomy" id="1064514"/>
    <lineage>
        <taxon>Bacteria</taxon>
        <taxon>Pseudomonadati</taxon>
        <taxon>Pseudomonadota</taxon>
        <taxon>Gammaproteobacteria</taxon>
        <taxon>Chromatiales</taxon>
        <taxon>Chromatiaceae</taxon>
        <taxon>Lamprobacter</taxon>
    </lineage>
</organism>
<feature type="transmembrane region" description="Helical" evidence="1">
    <location>
        <begin position="76"/>
        <end position="93"/>
    </location>
</feature>
<sequence length="137" mass="15253">MFYINLYLLTVPLFFLIDMLWLGVVARDFYRGNLSHLLADQVDWVAAIIFYLIYIAGILLFAVVPGLAADSLRKTAVAAAGFGFFTYATYELTNRATLPDWPINIVFVDILWGITLCTLVGIAAHFIGKKLMAAGRN</sequence>
<dbReference type="RefSeq" id="WP_200240293.1">
    <property type="nucleotide sequence ID" value="NZ_NRRY01000006.1"/>
</dbReference>
<dbReference type="EMBL" id="NRRY01000006">
    <property type="protein sequence ID" value="MBK1617922.1"/>
    <property type="molecule type" value="Genomic_DNA"/>
</dbReference>
<accession>A0A9X0W6H6</accession>
<dbReference type="Pfam" id="PF09945">
    <property type="entry name" value="DUF2177"/>
    <property type="match status" value="1"/>
</dbReference>
<evidence type="ECO:0000256" key="1">
    <source>
        <dbReference type="SAM" id="Phobius"/>
    </source>
</evidence>
<feature type="transmembrane region" description="Helical" evidence="1">
    <location>
        <begin position="105"/>
        <end position="127"/>
    </location>
</feature>
<keyword evidence="1" id="KW-0472">Membrane</keyword>
<reference evidence="2 3" key="1">
    <citation type="journal article" date="2020" name="Microorganisms">
        <title>Osmotic Adaptation and Compatible Solute Biosynthesis of Phototrophic Bacteria as Revealed from Genome Analyses.</title>
        <authorList>
            <person name="Imhoff J.F."/>
            <person name="Rahn T."/>
            <person name="Kunzel S."/>
            <person name="Keller A."/>
            <person name="Neulinger S.C."/>
        </authorList>
    </citation>
    <scope>NUCLEOTIDE SEQUENCE [LARGE SCALE GENOMIC DNA]</scope>
    <source>
        <strain evidence="2 3">DSM 25653</strain>
    </source>
</reference>
<evidence type="ECO:0000313" key="3">
    <source>
        <dbReference type="Proteomes" id="UP001138768"/>
    </source>
</evidence>
<gene>
    <name evidence="2" type="ORF">CKO42_05520</name>
</gene>
<name>A0A9X0W6H6_9GAMM</name>
<feature type="transmembrane region" description="Helical" evidence="1">
    <location>
        <begin position="7"/>
        <end position="24"/>
    </location>
</feature>
<evidence type="ECO:0008006" key="4">
    <source>
        <dbReference type="Google" id="ProtNLM"/>
    </source>
</evidence>
<comment type="caution">
    <text evidence="2">The sequence shown here is derived from an EMBL/GenBank/DDBJ whole genome shotgun (WGS) entry which is preliminary data.</text>
</comment>
<dbReference type="Proteomes" id="UP001138768">
    <property type="component" value="Unassembled WGS sequence"/>
</dbReference>
<evidence type="ECO:0000313" key="2">
    <source>
        <dbReference type="EMBL" id="MBK1617922.1"/>
    </source>
</evidence>
<dbReference type="AlphaFoldDB" id="A0A9X0W6H6"/>
<proteinExistence type="predicted"/>
<keyword evidence="1" id="KW-0812">Transmembrane</keyword>
<keyword evidence="1" id="KW-1133">Transmembrane helix</keyword>
<protein>
    <recommendedName>
        <fullName evidence="4">DUF2177 family protein</fullName>
    </recommendedName>
</protein>
<keyword evidence="3" id="KW-1185">Reference proteome</keyword>
<feature type="transmembrane region" description="Helical" evidence="1">
    <location>
        <begin position="44"/>
        <end position="64"/>
    </location>
</feature>
<dbReference type="InterPro" id="IPR018687">
    <property type="entry name" value="DUF2177_membr"/>
</dbReference>